<dbReference type="STRING" id="3988.B9SR33"/>
<dbReference type="Pfam" id="PF23878">
    <property type="entry name" value="TPR_ELP1"/>
    <property type="match status" value="1"/>
</dbReference>
<evidence type="ECO:0000256" key="4">
    <source>
        <dbReference type="ARBA" id="ARBA00022694"/>
    </source>
</evidence>
<dbReference type="Pfam" id="PF23797">
    <property type="entry name" value="Beta-prop_ELP1_2nd"/>
    <property type="match status" value="1"/>
</dbReference>
<comment type="similarity">
    <text evidence="2 6">Belongs to the ELP1/IKA1 family.</text>
</comment>
<dbReference type="InterPro" id="IPR056169">
    <property type="entry name" value="HB_ELP1"/>
</dbReference>
<feature type="domain" description="ELP1 alpha-solenoid" evidence="11">
    <location>
        <begin position="704"/>
        <end position="925"/>
    </location>
</feature>
<evidence type="ECO:0000256" key="3">
    <source>
        <dbReference type="ARBA" id="ARBA00022490"/>
    </source>
</evidence>
<dbReference type="Proteomes" id="UP000008311">
    <property type="component" value="Unassembled WGS sequence"/>
</dbReference>
<dbReference type="SUPFAM" id="SSF69322">
    <property type="entry name" value="Tricorn protease domain 2"/>
    <property type="match status" value="1"/>
</dbReference>
<evidence type="ECO:0000256" key="1">
    <source>
        <dbReference type="ARBA" id="ARBA00005043"/>
    </source>
</evidence>
<dbReference type="UniPathway" id="UPA00988"/>
<dbReference type="Pfam" id="PF23925">
    <property type="entry name" value="A-sol_ELP1"/>
    <property type="match status" value="1"/>
</dbReference>
<evidence type="ECO:0000256" key="6">
    <source>
        <dbReference type="PIRNR" id="PIRNR017233"/>
    </source>
</evidence>
<dbReference type="InterPro" id="IPR056166">
    <property type="entry name" value="TPR_ELP1"/>
</dbReference>
<keyword evidence="14" id="KW-1185">Reference proteome</keyword>
<dbReference type="eggNOG" id="KOG1920">
    <property type="taxonomic scope" value="Eukaryota"/>
</dbReference>
<evidence type="ECO:0000313" key="13">
    <source>
        <dbReference type="EMBL" id="EEF33935.1"/>
    </source>
</evidence>
<comment type="subcellular location">
    <subcellularLocation>
        <location evidence="6">Cytoplasm</location>
    </subcellularLocation>
    <subcellularLocation>
        <location evidence="6">Nucleus</location>
    </subcellularLocation>
</comment>
<dbReference type="EMBL" id="EQ974093">
    <property type="protein sequence ID" value="EEF33935.1"/>
    <property type="molecule type" value="Genomic_DNA"/>
</dbReference>
<evidence type="ECO:0000256" key="7">
    <source>
        <dbReference type="SAM" id="MobiDB-lite"/>
    </source>
</evidence>
<dbReference type="PANTHER" id="PTHR12747">
    <property type="entry name" value="ELONGATOR COMPLEX PROTEIN 1"/>
    <property type="match status" value="1"/>
</dbReference>
<dbReference type="PANTHER" id="PTHR12747:SF0">
    <property type="entry name" value="ELONGATOR COMPLEX PROTEIN 1"/>
    <property type="match status" value="1"/>
</dbReference>
<gene>
    <name evidence="13" type="ORF">RCOM_0465180</name>
</gene>
<sequence length="1335" mass="149814">MKNLKLYSELSLNVELQSNQEAILFSAIDIERNRLFFASSTNLIYATQLSSFHNGNAWRKSSLQAGVHPIDLEDGDFITSFDYLMEKEALIVGTSNGVMLLYNVDDNAMEVVGQVEGGVKCIAPSPDGDLLGIVTGLGQILVMTHDWDLLYENALEEDQLDGVDVRKDLLHYSFYSISWRGDGKYLATLSEISNFSSLNKRLKIWERDSGALHAASDPKAFMGAVLDWMPSGAKIAAVCDRRAEHRCPDIVFYERNGLFRSSFNISELVDATVELLKWNCSSDLLASVVRCDKYDSVKVWFFSNNHWYLKHETRYPRKDGVRFMWDPIKPLEFICWTLEGQITIYNFMWISAVMENSTALVIDNSNILVTPLSLSLMPPPLHLFNLKFPSAVRDVAFYPKKSKNFVAAFLSDGCLCVVELPEFDTWEELDGKEIMVEACISDTVLGTLAHLTWLDSHVLLAVSHYGFSHSNCFSYTSLGEEEHHGFYLQEIEIACSEDHVPGLVTGSGWHAKVSHINYLEDLVIGITPNPVERCSAFVQFDAGKICEYTSTLGFGTPGGATEHYSMNFSSSCPWMTAVNSGSLNPLLFGLDDIGRLHFGGKILCNNCSSLSFYSNLADQVITHLILATKQDFLFIVDISDILHEELESKYEKFVHVDNRRREEQNMNFIQIWERGAKIIGILHGDAATVIIQTIRGNLECIYPRKLVLSSIVNALIQGRFRDALLMVRRHRIDFNFILDHCGWQSFLQSASEFVNQVNNLSYITEFVCAVKNENIMEKLYRNYISFPSKKGVEVIQGQDLRGFDANNKVSSVLLAIRKALVEIVPETPARELCILTTLARSDPPALEEALERIKVIRELELLGSNDPRRTSFPSAEEALKHLLWLSDSEAVFEAALGLYDLHLAAIVALNSERDPKEFLPYLQELERMPSLIMHYNIDLRLQRFEKALKHIISAGDAYYSDCMNLLKKNPQLFPLGLQLITDHAKRMEALEAWGDHLSDKKCFEDAATTYLCCSCLGKALKAYRACGNWSGVLTVAGLLKLDKAAVLQLATELREELQALGKPGEAAKIALEYCGDVSGGISLLINARDWEEALRVAFMHMGEDLISDVKIASVEGANTLISEYEEGREKVGKYLTRYLAVRQRRLLLAAKLQSEDRSVNDLDYDTVSEASSNFSGMSAYTTGTRKGSAASVSSSITSKARDTKRQRNRWKIRPGSPGEELALVEHIKGMSLTDGAKRELRSLLIALVMLNEEELARKLHRVGESFQLSQTAAVKLAEDSMSTDSINEQALSLEHYIQKARSDPQNLEAFSWRPKVFSSTLTLKVSLYVAVEVLH</sequence>
<dbReference type="GO" id="GO:0005829">
    <property type="term" value="C:cytosol"/>
    <property type="evidence" value="ECO:0000318"/>
    <property type="project" value="GO_Central"/>
</dbReference>
<reference evidence="14" key="1">
    <citation type="journal article" date="2010" name="Nat. Biotechnol.">
        <title>Draft genome sequence of the oilseed species Ricinus communis.</title>
        <authorList>
            <person name="Chan A.P."/>
            <person name="Crabtree J."/>
            <person name="Zhao Q."/>
            <person name="Lorenzi H."/>
            <person name="Orvis J."/>
            <person name="Puiu D."/>
            <person name="Melake-Berhan A."/>
            <person name="Jones K.M."/>
            <person name="Redman J."/>
            <person name="Chen G."/>
            <person name="Cahoon E.B."/>
            <person name="Gedil M."/>
            <person name="Stanke M."/>
            <person name="Haas B.J."/>
            <person name="Wortman J.R."/>
            <person name="Fraser-Liggett C.M."/>
            <person name="Ravel J."/>
            <person name="Rabinowicz P.D."/>
        </authorList>
    </citation>
    <scope>NUCLEOTIDE SEQUENCE [LARGE SCALE GENOMIC DNA]</scope>
    <source>
        <strain evidence="14">cv. Hale</strain>
    </source>
</reference>
<comment type="function">
    <text evidence="6">Component of the elongator complex which is required for multiple tRNA modifications, including mcm5U (5-methoxycarbonylmethyl uridine), mcm5s2U (5-methoxycarbonylmethyl-2-thiouridine), and ncm5U (5-carbamoylmethyl uridine). The elongator complex catalyzes formation of carboxymethyluridine in the wobble base at position 34 in tRNAs.</text>
</comment>
<dbReference type="InterPro" id="IPR056165">
    <property type="entry name" value="Beta-prop_ELP1_2nd"/>
</dbReference>
<evidence type="ECO:0000259" key="8">
    <source>
        <dbReference type="Pfam" id="PF04762"/>
    </source>
</evidence>
<feature type="domain" description="ELP1 first N-terminal beta-propeller" evidence="8">
    <location>
        <begin position="1"/>
        <end position="161"/>
    </location>
</feature>
<dbReference type="InterPro" id="IPR056164">
    <property type="entry name" value="Beta-prop_ELP1_1st"/>
</dbReference>
<keyword evidence="4" id="KW-0819">tRNA processing</keyword>
<dbReference type="InterPro" id="IPR006849">
    <property type="entry name" value="Elp1"/>
</dbReference>
<dbReference type="GO" id="GO:0000049">
    <property type="term" value="F:tRNA binding"/>
    <property type="evidence" value="ECO:0000318"/>
    <property type="project" value="GO_Central"/>
</dbReference>
<evidence type="ECO:0000259" key="11">
    <source>
        <dbReference type="Pfam" id="PF23925"/>
    </source>
</evidence>
<organism evidence="13 14">
    <name type="scientific">Ricinus communis</name>
    <name type="common">Castor bean</name>
    <dbReference type="NCBI Taxonomy" id="3988"/>
    <lineage>
        <taxon>Eukaryota</taxon>
        <taxon>Viridiplantae</taxon>
        <taxon>Streptophyta</taxon>
        <taxon>Embryophyta</taxon>
        <taxon>Tracheophyta</taxon>
        <taxon>Spermatophyta</taxon>
        <taxon>Magnoliopsida</taxon>
        <taxon>eudicotyledons</taxon>
        <taxon>Gunneridae</taxon>
        <taxon>Pentapetalae</taxon>
        <taxon>rosids</taxon>
        <taxon>fabids</taxon>
        <taxon>Malpighiales</taxon>
        <taxon>Euphorbiaceae</taxon>
        <taxon>Acalyphoideae</taxon>
        <taxon>Acalypheae</taxon>
        <taxon>Ricinus</taxon>
    </lineage>
</organism>
<proteinExistence type="inferred from homology"/>
<name>B9SR33_RICCO</name>
<evidence type="ECO:0000259" key="12">
    <source>
        <dbReference type="Pfam" id="PF23936"/>
    </source>
</evidence>
<evidence type="ECO:0000259" key="10">
    <source>
        <dbReference type="Pfam" id="PF23878"/>
    </source>
</evidence>
<dbReference type="Pfam" id="PF23936">
    <property type="entry name" value="HB_ELP1"/>
    <property type="match status" value="1"/>
</dbReference>
<keyword evidence="6" id="KW-0539">Nucleus</keyword>
<feature type="domain" description="ELP1 TPR" evidence="10">
    <location>
        <begin position="934"/>
        <end position="1095"/>
    </location>
</feature>
<dbReference type="InterPro" id="IPR015943">
    <property type="entry name" value="WD40/YVTN_repeat-like_dom_sf"/>
</dbReference>
<dbReference type="GO" id="GO:0002926">
    <property type="term" value="P:tRNA wobble base 5-methoxycarbonylmethyl-2-thiouridinylation"/>
    <property type="evidence" value="ECO:0000318"/>
    <property type="project" value="GO_Central"/>
</dbReference>
<dbReference type="InterPro" id="IPR056167">
    <property type="entry name" value="A-sol_ELP1"/>
</dbReference>
<keyword evidence="3 6" id="KW-0963">Cytoplasm</keyword>
<evidence type="ECO:0000313" key="14">
    <source>
        <dbReference type="Proteomes" id="UP000008311"/>
    </source>
</evidence>
<feature type="domain" description="ELP1 three-helical bundle" evidence="12">
    <location>
        <begin position="1108"/>
        <end position="1262"/>
    </location>
</feature>
<dbReference type="PIRSF" id="PIRSF017233">
    <property type="entry name" value="IKAP"/>
    <property type="match status" value="1"/>
</dbReference>
<comment type="pathway">
    <text evidence="1">tRNA modification; 5-methoxycarbonylmethyl-2-thiouridine-tRNA biosynthesis.</text>
</comment>
<feature type="region of interest" description="Disordered" evidence="7">
    <location>
        <begin position="1191"/>
        <end position="1214"/>
    </location>
</feature>
<evidence type="ECO:0000256" key="2">
    <source>
        <dbReference type="ARBA" id="ARBA00006086"/>
    </source>
</evidence>
<dbReference type="GO" id="GO:0033588">
    <property type="term" value="C:elongator holoenzyme complex"/>
    <property type="evidence" value="ECO:0000318"/>
    <property type="project" value="GO_Central"/>
</dbReference>
<evidence type="ECO:0000259" key="9">
    <source>
        <dbReference type="Pfam" id="PF23797"/>
    </source>
</evidence>
<dbReference type="FunCoup" id="B9SR33">
    <property type="interactions" value="3040"/>
</dbReference>
<protein>
    <recommendedName>
        <fullName evidence="5 6">Elongator complex protein 1</fullName>
    </recommendedName>
</protein>
<accession>B9SR33</accession>
<dbReference type="InParanoid" id="B9SR33"/>
<dbReference type="Gene3D" id="1.25.40.470">
    <property type="match status" value="1"/>
</dbReference>
<feature type="domain" description="ELP1 first N-terminal beta-propeller" evidence="8">
    <location>
        <begin position="175"/>
        <end position="327"/>
    </location>
</feature>
<evidence type="ECO:0000256" key="5">
    <source>
        <dbReference type="ARBA" id="ARBA00029535"/>
    </source>
</evidence>
<dbReference type="GO" id="GO:0005634">
    <property type="term" value="C:nucleus"/>
    <property type="evidence" value="ECO:0007669"/>
    <property type="project" value="UniProtKB-SubCell"/>
</dbReference>
<dbReference type="Gene3D" id="2.130.10.10">
    <property type="entry name" value="YVTN repeat-like/Quinoprotein amine dehydrogenase"/>
    <property type="match status" value="1"/>
</dbReference>
<dbReference type="Pfam" id="PF04762">
    <property type="entry name" value="Beta-prop_ELP1_1st"/>
    <property type="match status" value="2"/>
</dbReference>
<feature type="domain" description="ELP1 N-terminal second beta-propeller" evidence="9">
    <location>
        <begin position="361"/>
        <end position="679"/>
    </location>
</feature>